<accession>A0A0A9B8N2</accession>
<proteinExistence type="predicted"/>
<sequence>MHNSIFFVKVRSLHTATDSANKISWTETLLVFMTAYPKSNRSMLLLSQNNGNSNANESLISAAFCLQPCQLSHWVYNAPQKQEFMIAIFICIIPNLI</sequence>
<organism evidence="1">
    <name type="scientific">Arundo donax</name>
    <name type="common">Giant reed</name>
    <name type="synonym">Donax arundinaceus</name>
    <dbReference type="NCBI Taxonomy" id="35708"/>
    <lineage>
        <taxon>Eukaryota</taxon>
        <taxon>Viridiplantae</taxon>
        <taxon>Streptophyta</taxon>
        <taxon>Embryophyta</taxon>
        <taxon>Tracheophyta</taxon>
        <taxon>Spermatophyta</taxon>
        <taxon>Magnoliopsida</taxon>
        <taxon>Liliopsida</taxon>
        <taxon>Poales</taxon>
        <taxon>Poaceae</taxon>
        <taxon>PACMAD clade</taxon>
        <taxon>Arundinoideae</taxon>
        <taxon>Arundineae</taxon>
        <taxon>Arundo</taxon>
    </lineage>
</organism>
<reference evidence="1" key="2">
    <citation type="journal article" date="2015" name="Data Brief">
        <title>Shoot transcriptome of the giant reed, Arundo donax.</title>
        <authorList>
            <person name="Barrero R.A."/>
            <person name="Guerrero F.D."/>
            <person name="Moolhuijzen P."/>
            <person name="Goolsby J.A."/>
            <person name="Tidwell J."/>
            <person name="Bellgard S.E."/>
            <person name="Bellgard M.I."/>
        </authorList>
    </citation>
    <scope>NUCLEOTIDE SEQUENCE</scope>
    <source>
        <tissue evidence="1">Shoot tissue taken approximately 20 cm above the soil surface</tissue>
    </source>
</reference>
<dbReference type="EMBL" id="GBRH01242268">
    <property type="protein sequence ID" value="JAD55627.1"/>
    <property type="molecule type" value="Transcribed_RNA"/>
</dbReference>
<reference evidence="1" key="1">
    <citation type="submission" date="2014-09" db="EMBL/GenBank/DDBJ databases">
        <authorList>
            <person name="Magalhaes I.L.F."/>
            <person name="Oliveira U."/>
            <person name="Santos F.R."/>
            <person name="Vidigal T.H.D.A."/>
            <person name="Brescovit A.D."/>
            <person name="Santos A.J."/>
        </authorList>
    </citation>
    <scope>NUCLEOTIDE SEQUENCE</scope>
    <source>
        <tissue evidence="1">Shoot tissue taken approximately 20 cm above the soil surface</tissue>
    </source>
</reference>
<name>A0A0A9B8N2_ARUDO</name>
<dbReference type="AlphaFoldDB" id="A0A0A9B8N2"/>
<evidence type="ECO:0000313" key="1">
    <source>
        <dbReference type="EMBL" id="JAD55627.1"/>
    </source>
</evidence>
<protein>
    <submittedName>
        <fullName evidence="1">Uncharacterized protein</fullName>
    </submittedName>
</protein>